<dbReference type="EMBL" id="CAMPGE010020722">
    <property type="protein sequence ID" value="CAI2378937.1"/>
    <property type="molecule type" value="Genomic_DNA"/>
</dbReference>
<keyword evidence="2" id="KW-1185">Reference proteome</keyword>
<proteinExistence type="predicted"/>
<name>A0AAD2D3K9_EUPCR</name>
<organism evidence="1 2">
    <name type="scientific">Euplotes crassus</name>
    <dbReference type="NCBI Taxonomy" id="5936"/>
    <lineage>
        <taxon>Eukaryota</taxon>
        <taxon>Sar</taxon>
        <taxon>Alveolata</taxon>
        <taxon>Ciliophora</taxon>
        <taxon>Intramacronucleata</taxon>
        <taxon>Spirotrichea</taxon>
        <taxon>Hypotrichia</taxon>
        <taxon>Euplotida</taxon>
        <taxon>Euplotidae</taxon>
        <taxon>Moneuplotes</taxon>
    </lineage>
</organism>
<evidence type="ECO:0000313" key="2">
    <source>
        <dbReference type="Proteomes" id="UP001295684"/>
    </source>
</evidence>
<protein>
    <submittedName>
        <fullName evidence="1">Uncharacterized protein</fullName>
    </submittedName>
</protein>
<reference evidence="1" key="1">
    <citation type="submission" date="2023-07" db="EMBL/GenBank/DDBJ databases">
        <authorList>
            <consortium name="AG Swart"/>
            <person name="Singh M."/>
            <person name="Singh A."/>
            <person name="Seah K."/>
            <person name="Emmerich C."/>
        </authorList>
    </citation>
    <scope>NUCLEOTIDE SEQUENCE</scope>
    <source>
        <strain evidence="1">DP1</strain>
    </source>
</reference>
<accession>A0AAD2D3K9</accession>
<sequence>MERERQNPFERKDGLGKDNRPYVESEVVYMERRVLARVNKSVMQKFRKLKMNQDIIFCFDHSIDERGIKDSSFCYPVDSRGCLNLVLLFWFKIPKKRFMKKLYQQYFGKLKKIELNGFIRNCSYGVNMIDFYKFIKISLNVSKQITIFGQAISFKNFAALLMTNGQIEQWSFYDCEIKGSPIKLSKGALSAPKHETKVRIFQLYYFNLALYSFLYAPDYLEDILSFLAQCPHTRDLELIPFEDFYFSSEGNTLKAKYGAYSGIELRR</sequence>
<dbReference type="AlphaFoldDB" id="A0AAD2D3K9"/>
<evidence type="ECO:0000313" key="1">
    <source>
        <dbReference type="EMBL" id="CAI2378937.1"/>
    </source>
</evidence>
<comment type="caution">
    <text evidence="1">The sequence shown here is derived from an EMBL/GenBank/DDBJ whole genome shotgun (WGS) entry which is preliminary data.</text>
</comment>
<dbReference type="Proteomes" id="UP001295684">
    <property type="component" value="Unassembled WGS sequence"/>
</dbReference>
<gene>
    <name evidence="1" type="ORF">ECRASSUSDP1_LOCUS20337</name>
</gene>